<dbReference type="AlphaFoldDB" id="A0A6G1DAQ1"/>
<comment type="caution">
    <text evidence="2">The sequence shown here is derived from an EMBL/GenBank/DDBJ whole genome shotgun (WGS) entry which is preliminary data.</text>
</comment>
<dbReference type="Proteomes" id="UP000479710">
    <property type="component" value="Unassembled WGS sequence"/>
</dbReference>
<accession>A0A6G1DAQ1</accession>
<feature type="region of interest" description="Disordered" evidence="1">
    <location>
        <begin position="1"/>
        <end position="62"/>
    </location>
</feature>
<proteinExistence type="predicted"/>
<name>A0A6G1DAQ1_9ORYZ</name>
<reference evidence="2 3" key="1">
    <citation type="submission" date="2019-11" db="EMBL/GenBank/DDBJ databases">
        <title>Whole genome sequence of Oryza granulata.</title>
        <authorList>
            <person name="Li W."/>
        </authorList>
    </citation>
    <scope>NUCLEOTIDE SEQUENCE [LARGE SCALE GENOMIC DNA]</scope>
    <source>
        <strain evidence="3">cv. Menghai</strain>
        <tissue evidence="2">Leaf</tissue>
    </source>
</reference>
<dbReference type="EMBL" id="SPHZ02000007">
    <property type="protein sequence ID" value="KAF0908823.1"/>
    <property type="molecule type" value="Genomic_DNA"/>
</dbReference>
<organism evidence="2 3">
    <name type="scientific">Oryza meyeriana var. granulata</name>
    <dbReference type="NCBI Taxonomy" id="110450"/>
    <lineage>
        <taxon>Eukaryota</taxon>
        <taxon>Viridiplantae</taxon>
        <taxon>Streptophyta</taxon>
        <taxon>Embryophyta</taxon>
        <taxon>Tracheophyta</taxon>
        <taxon>Spermatophyta</taxon>
        <taxon>Magnoliopsida</taxon>
        <taxon>Liliopsida</taxon>
        <taxon>Poales</taxon>
        <taxon>Poaceae</taxon>
        <taxon>BOP clade</taxon>
        <taxon>Oryzoideae</taxon>
        <taxon>Oryzeae</taxon>
        <taxon>Oryzinae</taxon>
        <taxon>Oryza</taxon>
        <taxon>Oryza meyeriana</taxon>
    </lineage>
</organism>
<feature type="compositionally biased region" description="Low complexity" evidence="1">
    <location>
        <begin position="52"/>
        <end position="62"/>
    </location>
</feature>
<keyword evidence="3" id="KW-1185">Reference proteome</keyword>
<protein>
    <submittedName>
        <fullName evidence="2">Uncharacterized protein</fullName>
    </submittedName>
</protein>
<feature type="compositionally biased region" description="Pro residues" evidence="1">
    <location>
        <begin position="39"/>
        <end position="49"/>
    </location>
</feature>
<feature type="compositionally biased region" description="Acidic residues" evidence="1">
    <location>
        <begin position="26"/>
        <end position="35"/>
    </location>
</feature>
<sequence>MNNVDENEVKQEEEEELEPTEKELEQEVEAVEDLDIPMVPTPGAIPPLVCPTITTSNPTTFT</sequence>
<evidence type="ECO:0000313" key="3">
    <source>
        <dbReference type="Proteomes" id="UP000479710"/>
    </source>
</evidence>
<evidence type="ECO:0000256" key="1">
    <source>
        <dbReference type="SAM" id="MobiDB-lite"/>
    </source>
</evidence>
<gene>
    <name evidence="2" type="ORF">E2562_028643</name>
</gene>
<evidence type="ECO:0000313" key="2">
    <source>
        <dbReference type="EMBL" id="KAF0908823.1"/>
    </source>
</evidence>